<dbReference type="PANTHER" id="PTHR34722:SF4">
    <property type="entry name" value="HOMOLOG OF ODR-2 (TWO)-RELATED"/>
    <property type="match status" value="1"/>
</dbReference>
<dbReference type="GO" id="GO:0043025">
    <property type="term" value="C:neuronal cell body"/>
    <property type="evidence" value="ECO:0007669"/>
    <property type="project" value="TreeGrafter"/>
</dbReference>
<proteinExistence type="predicted"/>
<keyword evidence="1" id="KW-1185">Reference proteome</keyword>
<dbReference type="AlphaFoldDB" id="A0A915J8J3"/>
<dbReference type="GO" id="GO:0030424">
    <property type="term" value="C:axon"/>
    <property type="evidence" value="ECO:0007669"/>
    <property type="project" value="TreeGrafter"/>
</dbReference>
<dbReference type="Proteomes" id="UP000887565">
    <property type="component" value="Unplaced"/>
</dbReference>
<protein>
    <submittedName>
        <fullName evidence="2">Uncharacterized protein</fullName>
    </submittedName>
</protein>
<dbReference type="WBParaSite" id="nRc.2.0.1.t22472-RA">
    <property type="protein sequence ID" value="nRc.2.0.1.t22472-RA"/>
    <property type="gene ID" value="nRc.2.0.1.g22472"/>
</dbReference>
<dbReference type="InterPro" id="IPR010558">
    <property type="entry name" value="Ly-6-related"/>
</dbReference>
<dbReference type="PANTHER" id="PTHR34722">
    <property type="entry name" value="HOMOLOG OF ODR-2 (TWO)-RELATED"/>
    <property type="match status" value="1"/>
</dbReference>
<sequence>MKGQEVAKAYFRGCFDKFFAVRQIEDVALEHLMHSGESCRAVPRRTLFGGRQASDLRDNITLCSCICDKCNTHPEFRRSSSMTFSLMTTRHFLLDLFCFVCHTIFFRLGV</sequence>
<dbReference type="GO" id="GO:1990834">
    <property type="term" value="P:response to odorant"/>
    <property type="evidence" value="ECO:0007669"/>
    <property type="project" value="TreeGrafter"/>
</dbReference>
<accession>A0A915J8J3</accession>
<evidence type="ECO:0000313" key="1">
    <source>
        <dbReference type="Proteomes" id="UP000887565"/>
    </source>
</evidence>
<dbReference type="GO" id="GO:0042048">
    <property type="term" value="P:olfactory behavior"/>
    <property type="evidence" value="ECO:0007669"/>
    <property type="project" value="TreeGrafter"/>
</dbReference>
<name>A0A915J8J3_ROMCU</name>
<organism evidence="1 2">
    <name type="scientific">Romanomermis culicivorax</name>
    <name type="common">Nematode worm</name>
    <dbReference type="NCBI Taxonomy" id="13658"/>
    <lineage>
        <taxon>Eukaryota</taxon>
        <taxon>Metazoa</taxon>
        <taxon>Ecdysozoa</taxon>
        <taxon>Nematoda</taxon>
        <taxon>Enoplea</taxon>
        <taxon>Dorylaimia</taxon>
        <taxon>Mermithida</taxon>
        <taxon>Mermithoidea</taxon>
        <taxon>Mermithidae</taxon>
        <taxon>Romanomermis</taxon>
    </lineage>
</organism>
<evidence type="ECO:0000313" key="2">
    <source>
        <dbReference type="WBParaSite" id="nRc.2.0.1.t22472-RA"/>
    </source>
</evidence>
<reference evidence="2" key="1">
    <citation type="submission" date="2022-11" db="UniProtKB">
        <authorList>
            <consortium name="WormBaseParasite"/>
        </authorList>
    </citation>
    <scope>IDENTIFICATION</scope>
</reference>
<dbReference type="Pfam" id="PF06579">
    <property type="entry name" value="Ly-6_related"/>
    <property type="match status" value="1"/>
</dbReference>